<feature type="domain" description="DUF6194" evidence="1">
    <location>
        <begin position="1"/>
        <end position="154"/>
    </location>
</feature>
<sequence>MTEDDIIKFVSGLPGTVAFTAGPEIGAPEMAWGDTFFYYAPEGLDRPPSDGRLPYATIVTKDYEGFDTASDLGRPGVFRLNVAVGRVAFERLVGHSPAAHAEHHAGTDYTVLGRVIPHPLYAAQSWISILNPEDEERTREILTEAHARAAQRHRPPSGG</sequence>
<dbReference type="RefSeq" id="WP_168009412.1">
    <property type="nucleotide sequence ID" value="NZ_JAATEP010000006.1"/>
</dbReference>
<dbReference type="InterPro" id="IPR045676">
    <property type="entry name" value="DUF6194"/>
</dbReference>
<organism evidence="2 3">
    <name type="scientific">Nonomuraea composti</name>
    <dbReference type="NCBI Taxonomy" id="2720023"/>
    <lineage>
        <taxon>Bacteria</taxon>
        <taxon>Bacillati</taxon>
        <taxon>Actinomycetota</taxon>
        <taxon>Actinomycetes</taxon>
        <taxon>Streptosporangiales</taxon>
        <taxon>Streptosporangiaceae</taxon>
        <taxon>Nonomuraea</taxon>
    </lineage>
</organism>
<proteinExistence type="predicted"/>
<gene>
    <name evidence="2" type="ORF">HCN51_11300</name>
</gene>
<protein>
    <submittedName>
        <fullName evidence="2">Erythromycin esterase</fullName>
    </submittedName>
</protein>
<reference evidence="2 3" key="1">
    <citation type="submission" date="2020-03" db="EMBL/GenBank/DDBJ databases">
        <title>WGS of actinomycetes isolated from Thailand.</title>
        <authorList>
            <person name="Thawai C."/>
        </authorList>
    </citation>
    <scope>NUCLEOTIDE SEQUENCE [LARGE SCALE GENOMIC DNA]</scope>
    <source>
        <strain evidence="2 3">FMUSA5-5</strain>
    </source>
</reference>
<dbReference type="Proteomes" id="UP000696294">
    <property type="component" value="Unassembled WGS sequence"/>
</dbReference>
<comment type="caution">
    <text evidence="2">The sequence shown here is derived from an EMBL/GenBank/DDBJ whole genome shotgun (WGS) entry which is preliminary data.</text>
</comment>
<dbReference type="EMBL" id="JAATEP010000006">
    <property type="protein sequence ID" value="NJP90027.1"/>
    <property type="molecule type" value="Genomic_DNA"/>
</dbReference>
<accession>A0ABX1B0J0</accession>
<evidence type="ECO:0000313" key="2">
    <source>
        <dbReference type="EMBL" id="NJP90027.1"/>
    </source>
</evidence>
<evidence type="ECO:0000313" key="3">
    <source>
        <dbReference type="Proteomes" id="UP000696294"/>
    </source>
</evidence>
<name>A0ABX1B0J0_9ACTN</name>
<evidence type="ECO:0000259" key="1">
    <source>
        <dbReference type="Pfam" id="PF19694"/>
    </source>
</evidence>
<keyword evidence="3" id="KW-1185">Reference proteome</keyword>
<dbReference type="Pfam" id="PF19694">
    <property type="entry name" value="DUF6194"/>
    <property type="match status" value="1"/>
</dbReference>